<dbReference type="Pfam" id="PF00092">
    <property type="entry name" value="VWA"/>
    <property type="match status" value="1"/>
</dbReference>
<dbReference type="SUPFAM" id="SSF53300">
    <property type="entry name" value="vWA-like"/>
    <property type="match status" value="2"/>
</dbReference>
<proteinExistence type="predicted"/>
<evidence type="ECO:0000259" key="5">
    <source>
        <dbReference type="PROSITE" id="PS50234"/>
    </source>
</evidence>
<keyword evidence="1" id="KW-1015">Disulfide bond</keyword>
<feature type="domain" description="VWFA" evidence="5">
    <location>
        <begin position="288"/>
        <end position="466"/>
    </location>
</feature>
<dbReference type="PROSITE" id="PS50041">
    <property type="entry name" value="C_TYPE_LECTIN_2"/>
    <property type="match status" value="1"/>
</dbReference>
<name>A0AA36M431_CYLNA</name>
<dbReference type="Pfam" id="PF00059">
    <property type="entry name" value="Lectin_C"/>
    <property type="match status" value="1"/>
</dbReference>
<dbReference type="CDD" id="cd00037">
    <property type="entry name" value="CLECT"/>
    <property type="match status" value="1"/>
</dbReference>
<dbReference type="InterPro" id="IPR018378">
    <property type="entry name" value="C-type_lectin_CS"/>
</dbReference>
<protein>
    <recommendedName>
        <fullName evidence="8">C-type lectin</fullName>
    </recommendedName>
</protein>
<evidence type="ECO:0008006" key="8">
    <source>
        <dbReference type="Google" id="ProtNLM"/>
    </source>
</evidence>
<sequence>MVRLVGLAVGLFAVIRISNGALQCNSTSDENTSCSRNTILAIDATNYMLSYENIRTEFDFIETWVLPRLDIRTGYVAVGMTAYGTGSTTIYDFSYDKPQICENIEKLWGGVDFTTASNVPLSRTIRNLFNNFGFDYTSLVLFTGDRDQSDVDAAASQVHYYIDNKLARDFSIVIVNFGNCSFSSWPADHTDVYDGLTTEPDLLSKYVDDSICAPTFVTQPPSTLATTTDIPKTTTTVPPSKPPSSAPPQRTTEGVITAAPITQYPPYPTLPPANNAGCQCNYGTIWLDVFLLMEATTSMQFGIDGATDYIVSAFTKLTVGQAEQYQTRFGVIRYATEVQLIADLDTYKSTEDLFDLEIKTYDDLGTNIEGALQMATNRFMSAVHRIPARPVVIIVGNSYKSGAYNDPVQAAASFRENGGTIITIEYVQEHGLEVPYLRSLASPNYNLTNKKDDGTQLVANDLRDLLCEANCFCRKNWHAYNSDKWDAPQGGCYYPVSISAIQPLAQRSCMHQHNSTLTLVEDSAKNSFLMSIFPSKTEFWLGLTNDGDGWKWQGGYSTGYTNWGPDQPGSGRCAYMQQYSGFRFAWFSDDCSDDKCYICQSQPCDSTRYCDTSS</sequence>
<dbReference type="InterPro" id="IPR036465">
    <property type="entry name" value="vWFA_dom_sf"/>
</dbReference>
<evidence type="ECO:0000256" key="1">
    <source>
        <dbReference type="ARBA" id="ARBA00023157"/>
    </source>
</evidence>
<dbReference type="SUPFAM" id="SSF56436">
    <property type="entry name" value="C-type lectin-like"/>
    <property type="match status" value="1"/>
</dbReference>
<dbReference type="PANTHER" id="PTHR31024">
    <property type="entry name" value="C-TYPE LECTIN"/>
    <property type="match status" value="1"/>
</dbReference>
<dbReference type="PANTHER" id="PTHR31024:SF3">
    <property type="entry name" value="C-TYPE LECTIN-RELATED"/>
    <property type="match status" value="1"/>
</dbReference>
<comment type="caution">
    <text evidence="6">The sequence shown here is derived from an EMBL/GenBank/DDBJ whole genome shotgun (WGS) entry which is preliminary data.</text>
</comment>
<feature type="domain" description="C-type lectin" evidence="4">
    <location>
        <begin position="488"/>
        <end position="600"/>
    </location>
</feature>
<dbReference type="InterPro" id="IPR001304">
    <property type="entry name" value="C-type_lectin-like"/>
</dbReference>
<dbReference type="AlphaFoldDB" id="A0AA36M431"/>
<feature type="chain" id="PRO_5041425860" description="C-type lectin" evidence="3">
    <location>
        <begin position="21"/>
        <end position="614"/>
    </location>
</feature>
<evidence type="ECO:0000256" key="3">
    <source>
        <dbReference type="SAM" id="SignalP"/>
    </source>
</evidence>
<dbReference type="PROSITE" id="PS00615">
    <property type="entry name" value="C_TYPE_LECTIN_1"/>
    <property type="match status" value="1"/>
</dbReference>
<dbReference type="Gene3D" id="3.10.100.10">
    <property type="entry name" value="Mannose-Binding Protein A, subunit A"/>
    <property type="match status" value="1"/>
</dbReference>
<evidence type="ECO:0000259" key="4">
    <source>
        <dbReference type="PROSITE" id="PS50041"/>
    </source>
</evidence>
<feature type="compositionally biased region" description="Low complexity" evidence="2">
    <location>
        <begin position="223"/>
        <end position="238"/>
    </location>
</feature>
<accession>A0AA36M431</accession>
<dbReference type="PROSITE" id="PS50234">
    <property type="entry name" value="VWFA"/>
    <property type="match status" value="1"/>
</dbReference>
<evidence type="ECO:0000256" key="2">
    <source>
        <dbReference type="SAM" id="MobiDB-lite"/>
    </source>
</evidence>
<dbReference type="Gene3D" id="3.40.50.410">
    <property type="entry name" value="von Willebrand factor, type A domain"/>
    <property type="match status" value="1"/>
</dbReference>
<reference evidence="6" key="1">
    <citation type="submission" date="2023-07" db="EMBL/GenBank/DDBJ databases">
        <authorList>
            <consortium name="CYATHOMIX"/>
        </authorList>
    </citation>
    <scope>NUCLEOTIDE SEQUENCE</scope>
    <source>
        <strain evidence="6">N/A</strain>
    </source>
</reference>
<keyword evidence="7" id="KW-1185">Reference proteome</keyword>
<dbReference type="Proteomes" id="UP001176961">
    <property type="component" value="Unassembled WGS sequence"/>
</dbReference>
<evidence type="ECO:0000313" key="7">
    <source>
        <dbReference type="Proteomes" id="UP001176961"/>
    </source>
</evidence>
<feature type="signal peptide" evidence="3">
    <location>
        <begin position="1"/>
        <end position="20"/>
    </location>
</feature>
<dbReference type="SMART" id="SM00327">
    <property type="entry name" value="VWA"/>
    <property type="match status" value="1"/>
</dbReference>
<keyword evidence="3" id="KW-0732">Signal</keyword>
<evidence type="ECO:0000313" key="6">
    <source>
        <dbReference type="EMBL" id="CAJ0597140.1"/>
    </source>
</evidence>
<dbReference type="InterPro" id="IPR016187">
    <property type="entry name" value="CTDL_fold"/>
</dbReference>
<dbReference type="SMART" id="SM00034">
    <property type="entry name" value="CLECT"/>
    <property type="match status" value="1"/>
</dbReference>
<dbReference type="InterPro" id="IPR016186">
    <property type="entry name" value="C-type_lectin-like/link_sf"/>
</dbReference>
<dbReference type="InterPro" id="IPR002035">
    <property type="entry name" value="VWF_A"/>
</dbReference>
<feature type="region of interest" description="Disordered" evidence="2">
    <location>
        <begin position="223"/>
        <end position="251"/>
    </location>
</feature>
<gene>
    <name evidence="6" type="ORF">CYNAS_LOCUS9123</name>
</gene>
<organism evidence="6 7">
    <name type="scientific">Cylicocyclus nassatus</name>
    <name type="common">Nematode worm</name>
    <dbReference type="NCBI Taxonomy" id="53992"/>
    <lineage>
        <taxon>Eukaryota</taxon>
        <taxon>Metazoa</taxon>
        <taxon>Ecdysozoa</taxon>
        <taxon>Nematoda</taxon>
        <taxon>Chromadorea</taxon>
        <taxon>Rhabditida</taxon>
        <taxon>Rhabditina</taxon>
        <taxon>Rhabditomorpha</taxon>
        <taxon>Strongyloidea</taxon>
        <taxon>Strongylidae</taxon>
        <taxon>Cylicocyclus</taxon>
    </lineage>
</organism>
<dbReference type="EMBL" id="CATQJL010000223">
    <property type="protein sequence ID" value="CAJ0597140.1"/>
    <property type="molecule type" value="Genomic_DNA"/>
</dbReference>